<gene>
    <name evidence="2" type="ORF">PoB_004103700</name>
</gene>
<evidence type="ECO:0000259" key="1">
    <source>
        <dbReference type="Pfam" id="PF13843"/>
    </source>
</evidence>
<organism evidence="2 3">
    <name type="scientific">Plakobranchus ocellatus</name>
    <dbReference type="NCBI Taxonomy" id="259542"/>
    <lineage>
        <taxon>Eukaryota</taxon>
        <taxon>Metazoa</taxon>
        <taxon>Spiralia</taxon>
        <taxon>Lophotrochozoa</taxon>
        <taxon>Mollusca</taxon>
        <taxon>Gastropoda</taxon>
        <taxon>Heterobranchia</taxon>
        <taxon>Euthyneura</taxon>
        <taxon>Panpulmonata</taxon>
        <taxon>Sacoglossa</taxon>
        <taxon>Placobranchoidea</taxon>
        <taxon>Plakobranchidae</taxon>
        <taxon>Plakobranchus</taxon>
    </lineage>
</organism>
<reference evidence="2 3" key="1">
    <citation type="journal article" date="2021" name="Elife">
        <title>Chloroplast acquisition without the gene transfer in kleptoplastic sea slugs, Plakobranchus ocellatus.</title>
        <authorList>
            <person name="Maeda T."/>
            <person name="Takahashi S."/>
            <person name="Yoshida T."/>
            <person name="Shimamura S."/>
            <person name="Takaki Y."/>
            <person name="Nagai Y."/>
            <person name="Toyoda A."/>
            <person name="Suzuki Y."/>
            <person name="Arimoto A."/>
            <person name="Ishii H."/>
            <person name="Satoh N."/>
            <person name="Nishiyama T."/>
            <person name="Hasebe M."/>
            <person name="Maruyama T."/>
            <person name="Minagawa J."/>
            <person name="Obokata J."/>
            <person name="Shigenobu S."/>
        </authorList>
    </citation>
    <scope>NUCLEOTIDE SEQUENCE [LARGE SCALE GENOMIC DNA]</scope>
</reference>
<dbReference type="AlphaFoldDB" id="A0AAV4B5S5"/>
<accession>A0AAV4B5S5</accession>
<dbReference type="InterPro" id="IPR029526">
    <property type="entry name" value="PGBD"/>
</dbReference>
<protein>
    <recommendedName>
        <fullName evidence="1">PiggyBac transposable element-derived protein domain-containing protein</fullName>
    </recommendedName>
</protein>
<comment type="caution">
    <text evidence="2">The sequence shown here is derived from an EMBL/GenBank/DDBJ whole genome shotgun (WGS) entry which is preliminary data.</text>
</comment>
<keyword evidence="3" id="KW-1185">Reference proteome</keyword>
<name>A0AAV4B5S5_9GAST</name>
<dbReference type="EMBL" id="BLXT01004580">
    <property type="protein sequence ID" value="GFO14532.1"/>
    <property type="molecule type" value="Genomic_DNA"/>
</dbReference>
<sequence>MQDCSDNEEDVVRCFDRHERDSADLNEDDCEPDFVDLMHNDGIETNASLDLDSEAEIYIFLAILLHIRLVKKTLITDYWRTDITITSLFAAICMDSEKFCSILSFFHINKTKTSSHEASQTMIHSITFAAV</sequence>
<evidence type="ECO:0000313" key="3">
    <source>
        <dbReference type="Proteomes" id="UP000735302"/>
    </source>
</evidence>
<dbReference type="Pfam" id="PF13843">
    <property type="entry name" value="DDE_Tnp_1_7"/>
    <property type="match status" value="1"/>
</dbReference>
<proteinExistence type="predicted"/>
<dbReference type="Proteomes" id="UP000735302">
    <property type="component" value="Unassembled WGS sequence"/>
</dbReference>
<feature type="domain" description="PiggyBac transposable element-derived protein" evidence="1">
    <location>
        <begin position="53"/>
        <end position="116"/>
    </location>
</feature>
<evidence type="ECO:0000313" key="2">
    <source>
        <dbReference type="EMBL" id="GFO14532.1"/>
    </source>
</evidence>